<sequence>MPDLILHHYALSPFSEKIRAMLGYAGLKWQSVTVQEMPPRPELEPLASGYRKIPVAQIGADVFCDTRTITREIARLAGKPELALDNNPAEVQDFVRVVDLEVFLACVISASGGGLLFKLVRSTSILHTYRFLKDRIAMGKQSRVRAMNPKQAKQRVAEHVADLEHRLTHDFLFGDTPCVADFSAYHGLWFVVDLAGRPVLDNAPRVKAWMDRMRAFGHGTEEAISAETAIREAYKSQARALPESQANAAIGQAVTITPDDYGRIPVTGTLVADDGQGWIVAHDHPRVGTVNIHLPQQGFTLETA</sequence>
<dbReference type="Proteomes" id="UP000313645">
    <property type="component" value="Unassembled WGS sequence"/>
</dbReference>
<evidence type="ECO:0000259" key="2">
    <source>
        <dbReference type="PROSITE" id="PS50405"/>
    </source>
</evidence>
<accession>A0ABY1ZGL4</accession>
<dbReference type="InterPro" id="IPR010987">
    <property type="entry name" value="Glutathione-S-Trfase_C-like"/>
</dbReference>
<dbReference type="InterPro" id="IPR004046">
    <property type="entry name" value="GST_C"/>
</dbReference>
<dbReference type="PROSITE" id="PS50404">
    <property type="entry name" value="GST_NTER"/>
    <property type="match status" value="1"/>
</dbReference>
<dbReference type="RefSeq" id="WP_131483791.1">
    <property type="nucleotide sequence ID" value="NZ_SJDL01000045.1"/>
</dbReference>
<keyword evidence="4" id="KW-1185">Reference proteome</keyword>
<evidence type="ECO:0000313" key="4">
    <source>
        <dbReference type="Proteomes" id="UP000313645"/>
    </source>
</evidence>
<dbReference type="SUPFAM" id="SSF47616">
    <property type="entry name" value="GST C-terminal domain-like"/>
    <property type="match status" value="1"/>
</dbReference>
<dbReference type="SUPFAM" id="SSF52833">
    <property type="entry name" value="Thioredoxin-like"/>
    <property type="match status" value="1"/>
</dbReference>
<dbReference type="CDD" id="cd00299">
    <property type="entry name" value="GST_C_family"/>
    <property type="match status" value="1"/>
</dbReference>
<proteinExistence type="predicted"/>
<reference evidence="3 4" key="1">
    <citation type="submission" date="2019-02" db="EMBL/GenBank/DDBJ databases">
        <title>Marinobacter halodurans sp. nov., a marine bacterium isolated from sea tidal flat.</title>
        <authorList>
            <person name="Yoo Y."/>
            <person name="Lee D.W."/>
            <person name="Kim B.S."/>
            <person name="Kim J.-J."/>
        </authorList>
    </citation>
    <scope>NUCLEOTIDE SEQUENCE [LARGE SCALE GENOMIC DNA]</scope>
    <source>
        <strain evidence="3 4">YJ-S3-2</strain>
    </source>
</reference>
<organism evidence="3 4">
    <name type="scientific">Marinobacter halodurans</name>
    <dbReference type="NCBI Taxonomy" id="2528979"/>
    <lineage>
        <taxon>Bacteria</taxon>
        <taxon>Pseudomonadati</taxon>
        <taxon>Pseudomonadota</taxon>
        <taxon>Gammaproteobacteria</taxon>
        <taxon>Pseudomonadales</taxon>
        <taxon>Marinobacteraceae</taxon>
        <taxon>Marinobacter</taxon>
    </lineage>
</organism>
<dbReference type="EMBL" id="SJDL01000045">
    <property type="protein sequence ID" value="TBW48862.1"/>
    <property type="molecule type" value="Genomic_DNA"/>
</dbReference>
<dbReference type="InterPro" id="IPR036282">
    <property type="entry name" value="Glutathione-S-Trfase_C_sf"/>
</dbReference>
<dbReference type="Gene3D" id="3.40.30.110">
    <property type="match status" value="2"/>
</dbReference>
<dbReference type="InterPro" id="IPR004045">
    <property type="entry name" value="Glutathione_S-Trfase_N"/>
</dbReference>
<evidence type="ECO:0000313" key="3">
    <source>
        <dbReference type="EMBL" id="TBW48862.1"/>
    </source>
</evidence>
<evidence type="ECO:0000259" key="1">
    <source>
        <dbReference type="PROSITE" id="PS50404"/>
    </source>
</evidence>
<protein>
    <submittedName>
        <fullName evidence="3">Glutathione S-transferase family protein</fullName>
    </submittedName>
</protein>
<dbReference type="Pfam" id="PF13417">
    <property type="entry name" value="GST_N_3"/>
    <property type="match status" value="1"/>
</dbReference>
<dbReference type="Pfam" id="PF00043">
    <property type="entry name" value="GST_C"/>
    <property type="match status" value="1"/>
</dbReference>
<feature type="domain" description="GST C-terminal" evidence="2">
    <location>
        <begin position="90"/>
        <end position="241"/>
    </location>
</feature>
<dbReference type="PROSITE" id="PS50405">
    <property type="entry name" value="GST_CTER"/>
    <property type="match status" value="1"/>
</dbReference>
<comment type="caution">
    <text evidence="3">The sequence shown here is derived from an EMBL/GenBank/DDBJ whole genome shotgun (WGS) entry which is preliminary data.</text>
</comment>
<dbReference type="CDD" id="cd00570">
    <property type="entry name" value="GST_N_family"/>
    <property type="match status" value="1"/>
</dbReference>
<dbReference type="InterPro" id="IPR036249">
    <property type="entry name" value="Thioredoxin-like_sf"/>
</dbReference>
<gene>
    <name evidence="3" type="ORF">EZI54_20655</name>
</gene>
<feature type="domain" description="GST N-terminal" evidence="1">
    <location>
        <begin position="2"/>
        <end position="81"/>
    </location>
</feature>
<name>A0ABY1ZGL4_9GAMM</name>